<dbReference type="PANTHER" id="PTHR37576">
    <property type="entry name" value="DEFECT AT LOW TEMPERATURE PROTEIN 1"/>
    <property type="match status" value="1"/>
</dbReference>
<accession>A0A1V8TI81</accession>
<protein>
    <submittedName>
        <fullName evidence="2">Uncharacterized protein</fullName>
    </submittedName>
</protein>
<organism evidence="2 3">
    <name type="scientific">Cryoendolithus antarcticus</name>
    <dbReference type="NCBI Taxonomy" id="1507870"/>
    <lineage>
        <taxon>Eukaryota</taxon>
        <taxon>Fungi</taxon>
        <taxon>Dikarya</taxon>
        <taxon>Ascomycota</taxon>
        <taxon>Pezizomycotina</taxon>
        <taxon>Dothideomycetes</taxon>
        <taxon>Dothideomycetidae</taxon>
        <taxon>Cladosporiales</taxon>
        <taxon>Cladosporiaceae</taxon>
        <taxon>Cryoendolithus</taxon>
    </lineage>
</organism>
<dbReference type="OrthoDB" id="5357734at2759"/>
<evidence type="ECO:0000313" key="2">
    <source>
        <dbReference type="EMBL" id="OQO11070.1"/>
    </source>
</evidence>
<dbReference type="InParanoid" id="A0A1V8TI81"/>
<keyword evidence="3" id="KW-1185">Reference proteome</keyword>
<keyword evidence="1" id="KW-1133">Transmembrane helix</keyword>
<reference evidence="3" key="1">
    <citation type="submission" date="2017-03" db="EMBL/GenBank/DDBJ databases">
        <title>Genomes of endolithic fungi from Antarctica.</title>
        <authorList>
            <person name="Coleine C."/>
            <person name="Masonjones S."/>
            <person name="Stajich J.E."/>
        </authorList>
    </citation>
    <scope>NUCLEOTIDE SEQUENCE [LARGE SCALE GENOMIC DNA]</scope>
    <source>
        <strain evidence="3">CCFEE 5527</strain>
    </source>
</reference>
<name>A0A1V8TI81_9PEZI</name>
<evidence type="ECO:0000256" key="1">
    <source>
        <dbReference type="SAM" id="Phobius"/>
    </source>
</evidence>
<feature type="transmembrane region" description="Helical" evidence="1">
    <location>
        <begin position="375"/>
        <end position="396"/>
    </location>
</feature>
<gene>
    <name evidence="2" type="ORF">B0A48_05325</name>
</gene>
<proteinExistence type="predicted"/>
<evidence type="ECO:0000313" key="3">
    <source>
        <dbReference type="Proteomes" id="UP000192596"/>
    </source>
</evidence>
<dbReference type="PANTHER" id="PTHR37576:SF2">
    <property type="entry name" value="DEFECT AT LOW TEMPERATURE PROTEIN 1"/>
    <property type="match status" value="1"/>
</dbReference>
<dbReference type="AlphaFoldDB" id="A0A1V8TI81"/>
<dbReference type="STRING" id="1507870.A0A1V8TI81"/>
<dbReference type="EMBL" id="NAJO01000007">
    <property type="protein sequence ID" value="OQO11070.1"/>
    <property type="molecule type" value="Genomic_DNA"/>
</dbReference>
<keyword evidence="1" id="KW-0812">Transmembrane</keyword>
<keyword evidence="1" id="KW-0472">Membrane</keyword>
<dbReference type="Pfam" id="PF11374">
    <property type="entry name" value="DUF3176"/>
    <property type="match status" value="1"/>
</dbReference>
<comment type="caution">
    <text evidence="2">The sequence shown here is derived from an EMBL/GenBank/DDBJ whole genome shotgun (WGS) entry which is preliminary data.</text>
</comment>
<sequence>MWWRRAMGPETELGDLHRYWQYGTSPLAAVKAGRNLNLAAIACLLVAITPANGPLLQRASSATQDAVTSPTVLHINSTTSLSSATGYIAGRQLAPAFLTSSFANIVQQFYDRTPITVKDTGCPSNAICNGRLRAAGFAVNCSASSFDFDSQLHQGTDVGSTYVDAFNIAFSWNLMNGGIQLNTQYRVPMSSDLSSCIGHIVIQNCTLEAATVLYPVTINGNQSTIALDQESTVFDDTPTNITTMAAFPETNGAPSQLAGYAVSLQNRFNGAALMHFGGAIGYEMDSVGATPPQFAVSGDENPCNMTFRDPLPNMLAQARELMFRTAMGFANETAVRVPVYRTASFPDGFLDDNSTGLETVSGTQTTTTTVYRTHYGFLIGAVALTVLSLIVVLITYHGFWHLGRDVSLSPLEIAKAFNAPLLASEHSNAEADDLVATVGKKHVKYELTGYAGTDVQDKPHSQVSVHGDVIDDLTVDRRDLHFQIVEQ</sequence>
<dbReference type="InterPro" id="IPR021514">
    <property type="entry name" value="DUF3176"/>
</dbReference>
<dbReference type="Proteomes" id="UP000192596">
    <property type="component" value="Unassembled WGS sequence"/>
</dbReference>